<evidence type="ECO:0000313" key="1">
    <source>
        <dbReference type="EnsemblMetazoa" id="PPA45684.1"/>
    </source>
</evidence>
<dbReference type="Proteomes" id="UP000005239">
    <property type="component" value="Unassembled WGS sequence"/>
</dbReference>
<sequence>MLGMDSGSNLKRTIKIDLIEVELLVLLLHEVLEDIDLLLLILPLILRLNCHLLHSTGQFVNDGTAEYFFGRPLRVACKPSWKIMGIIQLCTRAAQSAHEIDCGPGHYVEVIGSKYATEPVLHIPAIKVFCDSAGKQWIFPIDMGWFFRGDAEQNTSLADHTVHGIIEAVPIRAVPSTVLVDVVTMALGDLAACAIGWK</sequence>
<protein>
    <submittedName>
        <fullName evidence="1">Uncharacterized protein</fullName>
    </submittedName>
</protein>
<name>A0A2A6CKP4_PRIPA</name>
<evidence type="ECO:0000313" key="2">
    <source>
        <dbReference type="Proteomes" id="UP000005239"/>
    </source>
</evidence>
<accession>A0A8R1V6D7</accession>
<organism evidence="1 2">
    <name type="scientific">Pristionchus pacificus</name>
    <name type="common">Parasitic nematode worm</name>
    <dbReference type="NCBI Taxonomy" id="54126"/>
    <lineage>
        <taxon>Eukaryota</taxon>
        <taxon>Metazoa</taxon>
        <taxon>Ecdysozoa</taxon>
        <taxon>Nematoda</taxon>
        <taxon>Chromadorea</taxon>
        <taxon>Rhabditida</taxon>
        <taxon>Rhabditina</taxon>
        <taxon>Diplogasteromorpha</taxon>
        <taxon>Diplogasteroidea</taxon>
        <taxon>Neodiplogasteridae</taxon>
        <taxon>Pristionchus</taxon>
    </lineage>
</organism>
<gene>
    <name evidence="1" type="primary">WBGene00284053</name>
</gene>
<reference evidence="1" key="2">
    <citation type="submission" date="2022-06" db="UniProtKB">
        <authorList>
            <consortium name="EnsemblMetazoa"/>
        </authorList>
    </citation>
    <scope>IDENTIFICATION</scope>
    <source>
        <strain evidence="1">PS312</strain>
    </source>
</reference>
<dbReference type="AlphaFoldDB" id="A0A2A6CKP4"/>
<keyword evidence="2" id="KW-1185">Reference proteome</keyword>
<proteinExistence type="predicted"/>
<dbReference type="EnsemblMetazoa" id="PPA45684.1">
    <property type="protein sequence ID" value="PPA45684.1"/>
    <property type="gene ID" value="WBGene00284053"/>
</dbReference>
<reference evidence="2" key="1">
    <citation type="journal article" date="2008" name="Nat. Genet.">
        <title>The Pristionchus pacificus genome provides a unique perspective on nematode lifestyle and parasitism.</title>
        <authorList>
            <person name="Dieterich C."/>
            <person name="Clifton S.W."/>
            <person name="Schuster L.N."/>
            <person name="Chinwalla A."/>
            <person name="Delehaunty K."/>
            <person name="Dinkelacker I."/>
            <person name="Fulton L."/>
            <person name="Fulton R."/>
            <person name="Godfrey J."/>
            <person name="Minx P."/>
            <person name="Mitreva M."/>
            <person name="Roeseler W."/>
            <person name="Tian H."/>
            <person name="Witte H."/>
            <person name="Yang S.P."/>
            <person name="Wilson R.K."/>
            <person name="Sommer R.J."/>
        </authorList>
    </citation>
    <scope>NUCLEOTIDE SEQUENCE [LARGE SCALE GENOMIC DNA]</scope>
    <source>
        <strain evidence="2">PS312</strain>
    </source>
</reference>
<accession>A0A2A6CKP4</accession>